<dbReference type="InterPro" id="IPR003342">
    <property type="entry name" value="ArnT-like_N"/>
</dbReference>
<evidence type="ECO:0000256" key="12">
    <source>
        <dbReference type="ARBA" id="ARBA00045085"/>
    </source>
</evidence>
<sequence length="711" mass="81757">MFSLRYRHTTSDSPSSCKEEEKTLHDEKPYTSLKRSSSSESLKPSHHVVLGFVTAWMVRWWHSGTPHFITQGELILAQQINWTLKGQFHIGSSPPLATLMYSFFAGTLAGYHGTEPILYAGQTLEEFPLTSLRQLTMLISALVIPVIYTLMRVLGCAHTTALFTAGLFIFDIAYGSHVVLKHVSSNNGYLHSDDKIFEGGSNQNQVTVYPYEDMNNIWVIQKLDGKTYADEPEYLYNNNAFKLEHYASTRKLHSHDHKAPVHTGEGFYEVTSYGNPTVTEDGNDVWWIRSVTEDEGYDTTNFDPINALTTRFRLLHHQGCYLASHYDPLTLVEGGAQQEVSCMNNAKTTVSSWVFEYAHHPKLEDISPVVEYGSPTITKKLRLVHDLMRNYKKVVYDRLSSIPADETEPTDTMMYSFHDPQPFLWLKTRYAYLIWDDLTGRSVYVVLHPFLRILTVSTLLFFPVVALFSAFSFQLHWSRPSMWCQQFWSRFSTPHLRRPQVLLLVMLLFSGYSFIRWSQGIDGSSPWTSRHCQSFHLKNIDCEKYPLVLSDPAPFFEDNGPIFVTDPNLMEGADHPQENHNLESRHILMPGTPLRFEYERGQEARAELEIAKVRDAAYREAVHKWAHPAHRFVRATLDQEAPTLEKITEFRQQMHQYVLEKEKDQAVAVTPEEVPSPVPQKKKLVNKKQGGGLRKKKKAKKDTALDNEWKR</sequence>
<dbReference type="STRING" id="4829.A0A168LL72"/>
<dbReference type="AlphaFoldDB" id="A0A168LL72"/>
<dbReference type="SMART" id="SM00472">
    <property type="entry name" value="MIR"/>
    <property type="match status" value="3"/>
</dbReference>
<evidence type="ECO:0000256" key="6">
    <source>
        <dbReference type="ARBA" id="ARBA00022679"/>
    </source>
</evidence>
<evidence type="ECO:0000256" key="14">
    <source>
        <dbReference type="SAM" id="MobiDB-lite"/>
    </source>
</evidence>
<proteinExistence type="inferred from homology"/>
<feature type="transmembrane region" description="Helical" evidence="15">
    <location>
        <begin position="135"/>
        <end position="155"/>
    </location>
</feature>
<keyword evidence="10 15" id="KW-1133">Transmembrane helix</keyword>
<keyword evidence="6" id="KW-0808">Transferase</keyword>
<comment type="pathway">
    <text evidence="2">Protein modification; protein glycosylation.</text>
</comment>
<evidence type="ECO:0000256" key="2">
    <source>
        <dbReference type="ARBA" id="ARBA00004922"/>
    </source>
</evidence>
<name>A0A168LL72_ABSGL</name>
<dbReference type="OrthoDB" id="292747at2759"/>
<evidence type="ECO:0000256" key="7">
    <source>
        <dbReference type="ARBA" id="ARBA00022692"/>
    </source>
</evidence>
<gene>
    <name evidence="17" type="primary">ABSGL_02485.1 scaffold 3452</name>
</gene>
<dbReference type="UniPathway" id="UPA00378"/>
<comment type="similarity">
    <text evidence="3">Belongs to the glycosyltransferase 39 family.</text>
</comment>
<feature type="compositionally biased region" description="Basic and acidic residues" evidence="14">
    <location>
        <begin position="17"/>
        <end position="29"/>
    </location>
</feature>
<feature type="transmembrane region" description="Helical" evidence="15">
    <location>
        <begin position="161"/>
        <end position="180"/>
    </location>
</feature>
<evidence type="ECO:0000256" key="9">
    <source>
        <dbReference type="ARBA" id="ARBA00022824"/>
    </source>
</evidence>
<dbReference type="InParanoid" id="A0A168LL72"/>
<keyword evidence="18" id="KW-1185">Reference proteome</keyword>
<dbReference type="Pfam" id="PF02366">
    <property type="entry name" value="PMT"/>
    <property type="match status" value="1"/>
</dbReference>
<dbReference type="EMBL" id="LT551507">
    <property type="protein sequence ID" value="SAL97027.1"/>
    <property type="molecule type" value="Genomic_DNA"/>
</dbReference>
<feature type="transmembrane region" description="Helical" evidence="15">
    <location>
        <begin position="450"/>
        <end position="477"/>
    </location>
</feature>
<dbReference type="Gene3D" id="2.80.10.50">
    <property type="match status" value="1"/>
</dbReference>
<evidence type="ECO:0000256" key="4">
    <source>
        <dbReference type="ARBA" id="ARBA00012839"/>
    </source>
</evidence>
<feature type="domain" description="MIR" evidence="16">
    <location>
        <begin position="169"/>
        <end position="223"/>
    </location>
</feature>
<keyword evidence="9" id="KW-0256">Endoplasmic reticulum</keyword>
<dbReference type="SUPFAM" id="SSF82109">
    <property type="entry name" value="MIR domain"/>
    <property type="match status" value="1"/>
</dbReference>
<evidence type="ECO:0000256" key="1">
    <source>
        <dbReference type="ARBA" id="ARBA00004477"/>
    </source>
</evidence>
<feature type="region of interest" description="Disordered" evidence="14">
    <location>
        <begin position="1"/>
        <end position="39"/>
    </location>
</feature>
<keyword evidence="11 15" id="KW-0472">Membrane</keyword>
<dbReference type="GO" id="GO:0005789">
    <property type="term" value="C:endoplasmic reticulum membrane"/>
    <property type="evidence" value="ECO:0007669"/>
    <property type="project" value="UniProtKB-SubCell"/>
</dbReference>
<evidence type="ECO:0000259" key="16">
    <source>
        <dbReference type="PROSITE" id="PS50919"/>
    </source>
</evidence>
<evidence type="ECO:0000256" key="13">
    <source>
        <dbReference type="ARBA" id="ARBA00045102"/>
    </source>
</evidence>
<dbReference type="PANTHER" id="PTHR10050">
    <property type="entry name" value="DOLICHYL-PHOSPHATE-MANNOSE--PROTEIN MANNOSYLTRANSFERASE"/>
    <property type="match status" value="1"/>
</dbReference>
<evidence type="ECO:0000256" key="15">
    <source>
        <dbReference type="SAM" id="Phobius"/>
    </source>
</evidence>
<evidence type="ECO:0000256" key="8">
    <source>
        <dbReference type="ARBA" id="ARBA00022737"/>
    </source>
</evidence>
<dbReference type="PANTHER" id="PTHR10050:SF46">
    <property type="entry name" value="PROTEIN O-MANNOSYL-TRANSFERASE 2"/>
    <property type="match status" value="1"/>
</dbReference>
<feature type="domain" description="MIR" evidence="16">
    <location>
        <begin position="232"/>
        <end position="291"/>
    </location>
</feature>
<dbReference type="GO" id="GO:0004169">
    <property type="term" value="F:dolichyl-phosphate-mannose-protein mannosyltransferase activity"/>
    <property type="evidence" value="ECO:0007669"/>
    <property type="project" value="UniProtKB-EC"/>
</dbReference>
<comment type="subcellular location">
    <subcellularLocation>
        <location evidence="1">Endoplasmic reticulum membrane</location>
        <topology evidence="1">Multi-pass membrane protein</topology>
    </subcellularLocation>
</comment>
<evidence type="ECO:0000256" key="5">
    <source>
        <dbReference type="ARBA" id="ARBA00022676"/>
    </source>
</evidence>
<dbReference type="Pfam" id="PF02815">
    <property type="entry name" value="MIR"/>
    <property type="match status" value="1"/>
</dbReference>
<dbReference type="InterPro" id="IPR016093">
    <property type="entry name" value="MIR_motif"/>
</dbReference>
<comment type="catalytic activity">
    <reaction evidence="13">
        <text>a di-trans,poly-cis-dolichyl beta-D-mannosyl phosphate + L-seryl-[protein] = 3-O-(alpha-D-mannosyl)-L-seryl-[protein] + a di-trans,poly-cis-dolichyl phosphate + H(+)</text>
        <dbReference type="Rhea" id="RHEA:17377"/>
        <dbReference type="Rhea" id="RHEA-COMP:9863"/>
        <dbReference type="Rhea" id="RHEA-COMP:13546"/>
        <dbReference type="Rhea" id="RHEA-COMP:19498"/>
        <dbReference type="Rhea" id="RHEA-COMP:19501"/>
        <dbReference type="ChEBI" id="CHEBI:15378"/>
        <dbReference type="ChEBI" id="CHEBI:29999"/>
        <dbReference type="ChEBI" id="CHEBI:57683"/>
        <dbReference type="ChEBI" id="CHEBI:58211"/>
        <dbReference type="ChEBI" id="CHEBI:137321"/>
        <dbReference type="EC" id="2.4.1.109"/>
    </reaction>
</comment>
<comment type="catalytic activity">
    <reaction evidence="12">
        <text>a di-trans,poly-cis-dolichyl beta-D-mannosyl phosphate + L-threonyl-[protein] = 3-O-(alpha-D-mannosyl)-L-threonyl-[protein] + a di-trans,poly-cis-dolichyl phosphate + H(+)</text>
        <dbReference type="Rhea" id="RHEA:53396"/>
        <dbReference type="Rhea" id="RHEA-COMP:11060"/>
        <dbReference type="Rhea" id="RHEA-COMP:13547"/>
        <dbReference type="Rhea" id="RHEA-COMP:19498"/>
        <dbReference type="Rhea" id="RHEA-COMP:19501"/>
        <dbReference type="ChEBI" id="CHEBI:15378"/>
        <dbReference type="ChEBI" id="CHEBI:30013"/>
        <dbReference type="ChEBI" id="CHEBI:57683"/>
        <dbReference type="ChEBI" id="CHEBI:58211"/>
        <dbReference type="ChEBI" id="CHEBI:137323"/>
        <dbReference type="EC" id="2.4.1.109"/>
    </reaction>
</comment>
<dbReference type="InterPro" id="IPR027005">
    <property type="entry name" value="PMT-like"/>
</dbReference>
<organism evidence="17">
    <name type="scientific">Absidia glauca</name>
    <name type="common">Pin mould</name>
    <dbReference type="NCBI Taxonomy" id="4829"/>
    <lineage>
        <taxon>Eukaryota</taxon>
        <taxon>Fungi</taxon>
        <taxon>Fungi incertae sedis</taxon>
        <taxon>Mucoromycota</taxon>
        <taxon>Mucoromycotina</taxon>
        <taxon>Mucoromycetes</taxon>
        <taxon>Mucorales</taxon>
        <taxon>Cunninghamellaceae</taxon>
        <taxon>Absidia</taxon>
    </lineage>
</organism>
<dbReference type="PROSITE" id="PS50919">
    <property type="entry name" value="MIR"/>
    <property type="match status" value="2"/>
</dbReference>
<reference evidence="17" key="1">
    <citation type="submission" date="2016-04" db="EMBL/GenBank/DDBJ databases">
        <authorList>
            <person name="Evans L.H."/>
            <person name="Alamgir A."/>
            <person name="Owens N."/>
            <person name="Weber N.D."/>
            <person name="Virtaneva K."/>
            <person name="Barbian K."/>
            <person name="Babar A."/>
            <person name="Rosenke K."/>
        </authorList>
    </citation>
    <scope>NUCLEOTIDE SEQUENCE [LARGE SCALE GENOMIC DNA]</scope>
    <source>
        <strain evidence="17">CBS 101.48</strain>
    </source>
</reference>
<evidence type="ECO:0000256" key="10">
    <source>
        <dbReference type="ARBA" id="ARBA00022989"/>
    </source>
</evidence>
<protein>
    <recommendedName>
        <fullName evidence="4">dolichyl-phosphate-mannose--protein mannosyltransferase</fullName>
        <ecNumber evidence="4">2.4.1.109</ecNumber>
    </recommendedName>
</protein>
<accession>A0A168LL72</accession>
<dbReference type="EC" id="2.4.1.109" evidence="4"/>
<evidence type="ECO:0000313" key="18">
    <source>
        <dbReference type="Proteomes" id="UP000078561"/>
    </source>
</evidence>
<dbReference type="InterPro" id="IPR036300">
    <property type="entry name" value="MIR_dom_sf"/>
</dbReference>
<keyword evidence="7 15" id="KW-0812">Transmembrane</keyword>
<feature type="region of interest" description="Disordered" evidence="14">
    <location>
        <begin position="668"/>
        <end position="711"/>
    </location>
</feature>
<evidence type="ECO:0000256" key="11">
    <source>
        <dbReference type="ARBA" id="ARBA00023136"/>
    </source>
</evidence>
<evidence type="ECO:0000256" key="3">
    <source>
        <dbReference type="ARBA" id="ARBA00007222"/>
    </source>
</evidence>
<evidence type="ECO:0000313" key="17">
    <source>
        <dbReference type="EMBL" id="SAL97027.1"/>
    </source>
</evidence>
<feature type="compositionally biased region" description="Basic and acidic residues" evidence="14">
    <location>
        <begin position="701"/>
        <end position="711"/>
    </location>
</feature>
<keyword evidence="5" id="KW-0328">Glycosyltransferase</keyword>
<dbReference type="Proteomes" id="UP000078561">
    <property type="component" value="Unassembled WGS sequence"/>
</dbReference>
<keyword evidence="8" id="KW-0677">Repeat</keyword>